<comment type="caution">
    <text evidence="2">The sequence shown here is derived from an EMBL/GenBank/DDBJ whole genome shotgun (WGS) entry which is preliminary data.</text>
</comment>
<accession>A0A9W7G1Q0</accession>
<dbReference type="Proteomes" id="UP001165065">
    <property type="component" value="Unassembled WGS sequence"/>
</dbReference>
<feature type="compositionally biased region" description="Acidic residues" evidence="1">
    <location>
        <begin position="44"/>
        <end position="67"/>
    </location>
</feature>
<sequence length="374" mass="40098">MNGDGEGDNPNKRGDEAQDDEERAKIEAMRAKLESGIFGVTVGDSEEGESAEYGEGADEEDNQDDWGESPFPSVTIPSTLPNTLSAKASTHLWSRPLVPSSGPPPKDFKIQPGQILLAKPEYFTSRYKKSRSPMGMGSVDNLLQKYGLTTPLPQELGPDRIADLLPVLLVVEVGIFSTTALLLNRRTGYLLGDLQQGDGAAGNAGSGSVGDSSSGSTSSGLGSMDAFMIQPLWFGGTSGGAGMSMVHLAGERVKGAKKLTGDGVWYGGDLGKANDVVNKARDAQRVEGEEPVSGFSFKFFVQTTKFLPLVLEKEVTSGLWLVADVGRDVIFKGRDRAGAKRAKPLWKEVLELADDEGWNEIVKELYEEEYGAEN</sequence>
<evidence type="ECO:0000256" key="1">
    <source>
        <dbReference type="SAM" id="MobiDB-lite"/>
    </source>
</evidence>
<dbReference type="InterPro" id="IPR003774">
    <property type="entry name" value="AlgH-like"/>
</dbReference>
<evidence type="ECO:0000313" key="2">
    <source>
        <dbReference type="EMBL" id="GMI28581.1"/>
    </source>
</evidence>
<reference evidence="3" key="1">
    <citation type="journal article" date="2023" name="Commun. Biol.">
        <title>Genome analysis of Parmales, the sister group of diatoms, reveals the evolutionary specialization of diatoms from phago-mixotrophs to photoautotrophs.</title>
        <authorList>
            <person name="Ban H."/>
            <person name="Sato S."/>
            <person name="Yoshikawa S."/>
            <person name="Yamada K."/>
            <person name="Nakamura Y."/>
            <person name="Ichinomiya M."/>
            <person name="Sato N."/>
            <person name="Blanc-Mathieu R."/>
            <person name="Endo H."/>
            <person name="Kuwata A."/>
            <person name="Ogata H."/>
        </authorList>
    </citation>
    <scope>NUCLEOTIDE SEQUENCE [LARGE SCALE GENOMIC DNA]</scope>
</reference>
<name>A0A9W7G1Q0_9STRA</name>
<dbReference type="PANTHER" id="PTHR31984">
    <property type="entry name" value="TRANSPORTER, PUTATIVE (DUF179)-RELATED"/>
    <property type="match status" value="1"/>
</dbReference>
<keyword evidence="3" id="KW-1185">Reference proteome</keyword>
<dbReference type="AlphaFoldDB" id="A0A9W7G1Q0"/>
<dbReference type="OrthoDB" id="272750at2759"/>
<proteinExistence type="predicted"/>
<evidence type="ECO:0000313" key="3">
    <source>
        <dbReference type="Proteomes" id="UP001165065"/>
    </source>
</evidence>
<organism evidence="2 3">
    <name type="scientific">Triparma columacea</name>
    <dbReference type="NCBI Taxonomy" id="722753"/>
    <lineage>
        <taxon>Eukaryota</taxon>
        <taxon>Sar</taxon>
        <taxon>Stramenopiles</taxon>
        <taxon>Ochrophyta</taxon>
        <taxon>Bolidophyceae</taxon>
        <taxon>Parmales</taxon>
        <taxon>Triparmaceae</taxon>
        <taxon>Triparma</taxon>
    </lineage>
</organism>
<gene>
    <name evidence="2" type="ORF">TrCOL_g8344</name>
</gene>
<feature type="region of interest" description="Disordered" evidence="1">
    <location>
        <begin position="1"/>
        <end position="81"/>
    </location>
</feature>
<dbReference type="PANTHER" id="PTHR31984:SF17">
    <property type="entry name" value="TRANSCRIPTIONAL REGULATOR"/>
    <property type="match status" value="1"/>
</dbReference>
<protein>
    <submittedName>
        <fullName evidence="2">Uncharacterized protein</fullName>
    </submittedName>
</protein>
<dbReference type="Gene3D" id="3.40.1740.10">
    <property type="entry name" value="VC0467-like"/>
    <property type="match status" value="1"/>
</dbReference>
<feature type="compositionally biased region" description="Basic and acidic residues" evidence="1">
    <location>
        <begin position="9"/>
        <end position="33"/>
    </location>
</feature>
<dbReference type="EMBL" id="BRYA01000664">
    <property type="protein sequence ID" value="GMI28581.1"/>
    <property type="molecule type" value="Genomic_DNA"/>
</dbReference>